<proteinExistence type="predicted"/>
<reference evidence="2" key="1">
    <citation type="submission" date="2021-03" db="EMBL/GenBank/DDBJ databases">
        <title>Draft genome sequence of rust myrtle Austropuccinia psidii MF-1, a brazilian biotype.</title>
        <authorList>
            <person name="Quecine M.C."/>
            <person name="Pachon D.M.R."/>
            <person name="Bonatelli M.L."/>
            <person name="Correr F.H."/>
            <person name="Franceschini L.M."/>
            <person name="Leite T.F."/>
            <person name="Margarido G.R.A."/>
            <person name="Almeida C.A."/>
            <person name="Ferrarezi J.A."/>
            <person name="Labate C.A."/>
        </authorList>
    </citation>
    <scope>NUCLEOTIDE SEQUENCE</scope>
    <source>
        <strain evidence="2">MF-1</strain>
    </source>
</reference>
<dbReference type="Proteomes" id="UP000765509">
    <property type="component" value="Unassembled WGS sequence"/>
</dbReference>
<dbReference type="AlphaFoldDB" id="A0A9Q3EC50"/>
<dbReference type="InterPro" id="IPR054722">
    <property type="entry name" value="PolX-like_BBD"/>
</dbReference>
<comment type="caution">
    <text evidence="2">The sequence shown here is derived from an EMBL/GenBank/DDBJ whole genome shotgun (WGS) entry which is preliminary data.</text>
</comment>
<keyword evidence="3" id="KW-1185">Reference proteome</keyword>
<feature type="domain" description="Retrovirus-related Pol polyprotein from transposon TNT 1-94-like beta-barrel" evidence="1">
    <location>
        <begin position="1"/>
        <end position="65"/>
    </location>
</feature>
<accession>A0A9Q3EC50</accession>
<name>A0A9Q3EC50_9BASI</name>
<gene>
    <name evidence="2" type="ORF">O181_057132</name>
</gene>
<dbReference type="OrthoDB" id="1749787at2759"/>
<evidence type="ECO:0000313" key="2">
    <source>
        <dbReference type="EMBL" id="MBW0517417.1"/>
    </source>
</evidence>
<organism evidence="2 3">
    <name type="scientific">Austropuccinia psidii MF-1</name>
    <dbReference type="NCBI Taxonomy" id="1389203"/>
    <lineage>
        <taxon>Eukaryota</taxon>
        <taxon>Fungi</taxon>
        <taxon>Dikarya</taxon>
        <taxon>Basidiomycota</taxon>
        <taxon>Pucciniomycotina</taxon>
        <taxon>Pucciniomycetes</taxon>
        <taxon>Pucciniales</taxon>
        <taxon>Sphaerophragmiaceae</taxon>
        <taxon>Austropuccinia</taxon>
    </lineage>
</organism>
<dbReference type="EMBL" id="AVOT02025915">
    <property type="protein sequence ID" value="MBW0517417.1"/>
    <property type="molecule type" value="Genomic_DNA"/>
</dbReference>
<evidence type="ECO:0000313" key="3">
    <source>
        <dbReference type="Proteomes" id="UP000765509"/>
    </source>
</evidence>
<protein>
    <recommendedName>
        <fullName evidence="1">Retrovirus-related Pol polyprotein from transposon TNT 1-94-like beta-barrel domain-containing protein</fullName>
    </recommendedName>
</protein>
<dbReference type="Pfam" id="PF22936">
    <property type="entry name" value="Pol_BBD"/>
    <property type="match status" value="1"/>
</dbReference>
<sequence length="138" mass="15549">MVNQLKIFQSIEMKDKEIKLADGSIIKALGCGTIQLKFQNIILTFSNMLYIPSPATNLISMTTFLRAHHIIKLLNKDKFEVIDKDMKQIVTGSLASGNLTLYYMPKVLTTSAIPGSILTLHQTSGHLSLEYFRKMFPK</sequence>
<evidence type="ECO:0000259" key="1">
    <source>
        <dbReference type="Pfam" id="PF22936"/>
    </source>
</evidence>